<keyword evidence="9" id="KW-0804">Transcription</keyword>
<feature type="region of interest" description="Disordered" evidence="12">
    <location>
        <begin position="178"/>
        <end position="243"/>
    </location>
</feature>
<feature type="region of interest" description="Disordered" evidence="12">
    <location>
        <begin position="456"/>
        <end position="517"/>
    </location>
</feature>
<evidence type="ECO:0000256" key="5">
    <source>
        <dbReference type="ARBA" id="ARBA00022771"/>
    </source>
</evidence>
<keyword evidence="8" id="KW-0238">DNA-binding</keyword>
<keyword evidence="6" id="KW-0862">Zinc</keyword>
<evidence type="ECO:0000256" key="6">
    <source>
        <dbReference type="ARBA" id="ARBA00022833"/>
    </source>
</evidence>
<keyword evidence="10" id="KW-0539">Nucleus</keyword>
<dbReference type="Pfam" id="PF00096">
    <property type="entry name" value="zf-C2H2"/>
    <property type="match status" value="3"/>
</dbReference>
<evidence type="ECO:0000256" key="2">
    <source>
        <dbReference type="ARBA" id="ARBA00006991"/>
    </source>
</evidence>
<evidence type="ECO:0000256" key="10">
    <source>
        <dbReference type="ARBA" id="ARBA00023242"/>
    </source>
</evidence>
<dbReference type="GO" id="GO:0000978">
    <property type="term" value="F:RNA polymerase II cis-regulatory region sequence-specific DNA binding"/>
    <property type="evidence" value="ECO:0007669"/>
    <property type="project" value="TreeGrafter"/>
</dbReference>
<evidence type="ECO:0000256" key="12">
    <source>
        <dbReference type="SAM" id="MobiDB-lite"/>
    </source>
</evidence>
<feature type="domain" description="C2H2-type" evidence="13">
    <location>
        <begin position="268"/>
        <end position="298"/>
    </location>
</feature>
<dbReference type="GO" id="GO:0003700">
    <property type="term" value="F:DNA-binding transcription factor activity"/>
    <property type="evidence" value="ECO:0007669"/>
    <property type="project" value="TreeGrafter"/>
</dbReference>
<feature type="compositionally biased region" description="Basic residues" evidence="12">
    <location>
        <begin position="400"/>
        <end position="422"/>
    </location>
</feature>
<evidence type="ECO:0000256" key="1">
    <source>
        <dbReference type="ARBA" id="ARBA00004123"/>
    </source>
</evidence>
<feature type="domain" description="C2H2-type" evidence="13">
    <location>
        <begin position="525"/>
        <end position="552"/>
    </location>
</feature>
<evidence type="ECO:0000256" key="9">
    <source>
        <dbReference type="ARBA" id="ARBA00023163"/>
    </source>
</evidence>
<feature type="domain" description="C2H2-type" evidence="13">
    <location>
        <begin position="637"/>
        <end position="664"/>
    </location>
</feature>
<evidence type="ECO:0000259" key="13">
    <source>
        <dbReference type="PROSITE" id="PS50157"/>
    </source>
</evidence>
<dbReference type="Pfam" id="PF13894">
    <property type="entry name" value="zf-C2H2_4"/>
    <property type="match status" value="1"/>
</dbReference>
<dbReference type="SMART" id="SM00355">
    <property type="entry name" value="ZnF_C2H2"/>
    <property type="match status" value="9"/>
</dbReference>
<dbReference type="GO" id="GO:0006357">
    <property type="term" value="P:regulation of transcription by RNA polymerase II"/>
    <property type="evidence" value="ECO:0007669"/>
    <property type="project" value="TreeGrafter"/>
</dbReference>
<comment type="similarity">
    <text evidence="2">Belongs to the krueppel C2H2-type zinc-finger protein family.</text>
</comment>
<keyword evidence="4" id="KW-0677">Repeat</keyword>
<feature type="compositionally biased region" description="Basic and acidic residues" evidence="12">
    <location>
        <begin position="202"/>
        <end position="226"/>
    </location>
</feature>
<feature type="region of interest" description="Disordered" evidence="12">
    <location>
        <begin position="777"/>
        <end position="810"/>
    </location>
</feature>
<dbReference type="SUPFAM" id="SSF57667">
    <property type="entry name" value="beta-beta-alpha zinc fingers"/>
    <property type="match status" value="4"/>
</dbReference>
<protein>
    <submittedName>
        <fullName evidence="14">Zinc finger protein 226</fullName>
    </submittedName>
</protein>
<dbReference type="InterPro" id="IPR050589">
    <property type="entry name" value="Ikaros_C2H2-ZF"/>
</dbReference>
<dbReference type="PROSITE" id="PS00028">
    <property type="entry name" value="ZINC_FINGER_C2H2_1"/>
    <property type="match status" value="8"/>
</dbReference>
<dbReference type="Gene3D" id="3.30.160.60">
    <property type="entry name" value="Classic Zinc Finger"/>
    <property type="match status" value="6"/>
</dbReference>
<dbReference type="InterPro" id="IPR036236">
    <property type="entry name" value="Znf_C2H2_sf"/>
</dbReference>
<comment type="subcellular location">
    <subcellularLocation>
        <location evidence="1">Nucleus</location>
    </subcellularLocation>
</comment>
<dbReference type="GO" id="GO:0005634">
    <property type="term" value="C:nucleus"/>
    <property type="evidence" value="ECO:0007669"/>
    <property type="project" value="UniProtKB-SubCell"/>
</dbReference>
<organism evidence="14">
    <name type="scientific">Cacopsylla melanoneura</name>
    <dbReference type="NCBI Taxonomy" id="428564"/>
    <lineage>
        <taxon>Eukaryota</taxon>
        <taxon>Metazoa</taxon>
        <taxon>Ecdysozoa</taxon>
        <taxon>Arthropoda</taxon>
        <taxon>Hexapoda</taxon>
        <taxon>Insecta</taxon>
        <taxon>Pterygota</taxon>
        <taxon>Neoptera</taxon>
        <taxon>Paraneoptera</taxon>
        <taxon>Hemiptera</taxon>
        <taxon>Sternorrhyncha</taxon>
        <taxon>Psylloidea</taxon>
        <taxon>Psyllidae</taxon>
        <taxon>Psyllinae</taxon>
        <taxon>Cacopsylla</taxon>
    </lineage>
</organism>
<feature type="compositionally biased region" description="Basic residues" evidence="12">
    <location>
        <begin position="186"/>
        <end position="201"/>
    </location>
</feature>
<feature type="compositionally biased region" description="Basic and acidic residues" evidence="12">
    <location>
        <begin position="790"/>
        <end position="804"/>
    </location>
</feature>
<feature type="compositionally biased region" description="Acidic residues" evidence="12">
    <location>
        <begin position="488"/>
        <end position="498"/>
    </location>
</feature>
<evidence type="ECO:0000256" key="11">
    <source>
        <dbReference type="PROSITE-ProRule" id="PRU00042"/>
    </source>
</evidence>
<proteinExistence type="inferred from homology"/>
<feature type="domain" description="C2H2-type" evidence="13">
    <location>
        <begin position="609"/>
        <end position="636"/>
    </location>
</feature>
<dbReference type="AlphaFoldDB" id="A0A8D8WPC9"/>
<evidence type="ECO:0000313" key="14">
    <source>
        <dbReference type="EMBL" id="CAG6665540.1"/>
    </source>
</evidence>
<dbReference type="PANTHER" id="PTHR24404:SF114">
    <property type="entry name" value="KLUMPFUSS, ISOFORM B-RELATED"/>
    <property type="match status" value="1"/>
</dbReference>
<feature type="domain" description="C2H2-type" evidence="13">
    <location>
        <begin position="299"/>
        <end position="327"/>
    </location>
</feature>
<name>A0A8D8WPC9_9HEMI</name>
<evidence type="ECO:0000256" key="7">
    <source>
        <dbReference type="ARBA" id="ARBA00023015"/>
    </source>
</evidence>
<keyword evidence="3" id="KW-0479">Metal-binding</keyword>
<dbReference type="PANTHER" id="PTHR24404">
    <property type="entry name" value="ZINC FINGER PROTEIN"/>
    <property type="match status" value="1"/>
</dbReference>
<dbReference type="FunFam" id="3.30.160.60:FF:000862">
    <property type="entry name" value="zinc finger protein 697"/>
    <property type="match status" value="1"/>
</dbReference>
<feature type="region of interest" description="Disordered" evidence="12">
    <location>
        <begin position="684"/>
        <end position="706"/>
    </location>
</feature>
<accession>A0A8D8WPC9</accession>
<reference evidence="14" key="1">
    <citation type="submission" date="2021-05" db="EMBL/GenBank/DDBJ databases">
        <authorList>
            <person name="Alioto T."/>
            <person name="Alioto T."/>
            <person name="Gomez Garrido J."/>
        </authorList>
    </citation>
    <scope>NUCLEOTIDE SEQUENCE</scope>
</reference>
<feature type="domain" description="C2H2-type" evidence="13">
    <location>
        <begin position="581"/>
        <end position="608"/>
    </location>
</feature>
<keyword evidence="7" id="KW-0805">Transcription regulation</keyword>
<dbReference type="FunFam" id="3.30.160.60:FF:000110">
    <property type="entry name" value="Zinc finger protein-like"/>
    <property type="match status" value="1"/>
</dbReference>
<dbReference type="InterPro" id="IPR013087">
    <property type="entry name" value="Znf_C2H2_type"/>
</dbReference>
<feature type="region of interest" description="Disordered" evidence="12">
    <location>
        <begin position="348"/>
        <end position="441"/>
    </location>
</feature>
<feature type="domain" description="C2H2-type" evidence="13">
    <location>
        <begin position="553"/>
        <end position="580"/>
    </location>
</feature>
<evidence type="ECO:0000256" key="4">
    <source>
        <dbReference type="ARBA" id="ARBA00022737"/>
    </source>
</evidence>
<keyword evidence="5 11" id="KW-0863">Zinc-finger</keyword>
<evidence type="ECO:0000256" key="8">
    <source>
        <dbReference type="ARBA" id="ARBA00023125"/>
    </source>
</evidence>
<sequence length="856" mass="97256">MENCQDTNILDTRSPDHGLIDEERKEMLSQDGAQSEELGWKCFICDAQLTTKTSTSVFYTMLPKSEVLLSNALNKVLKTSYVAPHTMRSPVVCNDCFNVLDILEVAEEQYRRLRRSLLSNYIKTCALYNQMVDHEDGVACQTEDILDNINTSFADTSEDDETPLSQLVVQIKQEDSAVVSSSSSKPKAKKIKLKVKKKKKREAQAERNRKEHVATDQSELENKYSMDEDSDEPATHTDLTCANVKPDPDLVVSDAVLTEQKKRKRKKYQCTYHDCSRLFRRPGEVKNHILVFHLGKNPNQCTFCNKTFNSRNGLYVHLKRAHQMEYSERKELVSKDYDLELEEKLATSYEEKPVHTSSNTTDVDEGMEEDVEENEGDDGKDNNSDFEWAEEAASPPPQKRTNRSSDKKKSRRRSRSNSRRRKEKENLESNQDNSSPRKKVIKVKCLDEDKICDEIMVKEEEGEGGEEEEANYEEEDAEYSAMSGGERNEEEEEGGETTDGERKKKSHRTSRGSRAGDRVMMPLIHACDQCGKKWRTVSELNAHIKTHSDLRPYVCEICGQGYKLKKALDVHVGMHNGVYPFTCHFCNKSFTQKVGLQKHIPIHTGYSRFQCDLCGKRFIHQKSFQIHKMVHSGEKNIKCNVCGLAVLSSSHLTRHYRVHTGERPYQCTICGKRFAEKYNLNAHQKIHQPPGADGQKEGTPRKRSSSHKCQLCRFTTTKKTSLQAHWESEHKSAVNGATLPSYETSRDVTPCRVIPQMTIDPSGSLTYEEKPLVDENARTDSGRLGSQSEPKFDPTSDVGYRDRSLPGGLSSYREQRTIPIITEVASRYSALMPQHLLTHAQAGHAHHGFGGGALHE</sequence>
<dbReference type="EMBL" id="HBUF01210912">
    <property type="protein sequence ID" value="CAG6665540.1"/>
    <property type="molecule type" value="Transcribed_RNA"/>
</dbReference>
<dbReference type="GO" id="GO:0008270">
    <property type="term" value="F:zinc ion binding"/>
    <property type="evidence" value="ECO:0007669"/>
    <property type="project" value="UniProtKB-KW"/>
</dbReference>
<feature type="domain" description="C2H2-type" evidence="13">
    <location>
        <begin position="665"/>
        <end position="687"/>
    </location>
</feature>
<dbReference type="PROSITE" id="PS50157">
    <property type="entry name" value="ZINC_FINGER_C2H2_2"/>
    <property type="match status" value="8"/>
</dbReference>
<feature type="compositionally biased region" description="Acidic residues" evidence="12">
    <location>
        <begin position="460"/>
        <end position="478"/>
    </location>
</feature>
<evidence type="ECO:0000256" key="3">
    <source>
        <dbReference type="ARBA" id="ARBA00022723"/>
    </source>
</evidence>
<feature type="compositionally biased region" description="Acidic residues" evidence="12">
    <location>
        <begin position="362"/>
        <end position="376"/>
    </location>
</feature>